<feature type="region of interest" description="Disordered" evidence="1">
    <location>
        <begin position="1"/>
        <end position="61"/>
    </location>
</feature>
<reference evidence="2" key="1">
    <citation type="submission" date="2018-02" db="EMBL/GenBank/DDBJ databases">
        <title>Rhizophora mucronata_Transcriptome.</title>
        <authorList>
            <person name="Meera S.P."/>
            <person name="Sreeshan A."/>
            <person name="Augustine A."/>
        </authorList>
    </citation>
    <scope>NUCLEOTIDE SEQUENCE</scope>
    <source>
        <tissue evidence="2">Leaf</tissue>
    </source>
</reference>
<accession>A0A2P2KTK5</accession>
<sequence>MGGLLSKRASSKQPSSSYSWSHHSYSQSQYDQPIQEDAPHLQYGLPPKSHAGQPANSMRLKRKYSKINDDFNSLEQVTFHFCLLVKQIPQRQRK</sequence>
<evidence type="ECO:0000256" key="1">
    <source>
        <dbReference type="SAM" id="MobiDB-lite"/>
    </source>
</evidence>
<dbReference type="AlphaFoldDB" id="A0A2P2KTK5"/>
<dbReference type="EMBL" id="GGEC01028577">
    <property type="protein sequence ID" value="MBX09061.1"/>
    <property type="molecule type" value="Transcribed_RNA"/>
</dbReference>
<protein>
    <submittedName>
        <fullName evidence="2">Uncharacterized protein</fullName>
    </submittedName>
</protein>
<evidence type="ECO:0000313" key="2">
    <source>
        <dbReference type="EMBL" id="MBX09061.1"/>
    </source>
</evidence>
<organism evidence="2">
    <name type="scientific">Rhizophora mucronata</name>
    <name type="common">Asiatic mangrove</name>
    <dbReference type="NCBI Taxonomy" id="61149"/>
    <lineage>
        <taxon>Eukaryota</taxon>
        <taxon>Viridiplantae</taxon>
        <taxon>Streptophyta</taxon>
        <taxon>Embryophyta</taxon>
        <taxon>Tracheophyta</taxon>
        <taxon>Spermatophyta</taxon>
        <taxon>Magnoliopsida</taxon>
        <taxon>eudicotyledons</taxon>
        <taxon>Gunneridae</taxon>
        <taxon>Pentapetalae</taxon>
        <taxon>rosids</taxon>
        <taxon>fabids</taxon>
        <taxon>Malpighiales</taxon>
        <taxon>Rhizophoraceae</taxon>
        <taxon>Rhizophora</taxon>
    </lineage>
</organism>
<feature type="compositionally biased region" description="Low complexity" evidence="1">
    <location>
        <begin position="11"/>
        <end position="30"/>
    </location>
</feature>
<proteinExistence type="predicted"/>
<name>A0A2P2KTK5_RHIMU</name>